<gene>
    <name evidence="1" type="ORF">FWK35_00002084</name>
</gene>
<name>A0A6G0ZAZ1_APHCR</name>
<evidence type="ECO:0000313" key="2">
    <source>
        <dbReference type="Proteomes" id="UP000478052"/>
    </source>
</evidence>
<accession>A0A6G0ZAZ1</accession>
<dbReference type="Proteomes" id="UP000478052">
    <property type="component" value="Unassembled WGS sequence"/>
</dbReference>
<comment type="caution">
    <text evidence="1">The sequence shown here is derived from an EMBL/GenBank/DDBJ whole genome shotgun (WGS) entry which is preliminary data.</text>
</comment>
<sequence>MIQQPPHEKVRHVPFESGLNNSTRAAVCNRTIDRCLPGSCLPCDLEKKKPQPVDKDDCTNPNGCPDVIIEKIKPPSKELTSNYAIAHIPSNFPFMIQQPPHEQVRHVPFGSGLNNSTRAAVYNRTIDRCLPGSCLPCDLEKKKPQPVDKDDCTNPNGCPDVIIEKIKPPSKELTSVILFINRFIPFSCILFILKLSIHLTNQKITSNHKFYERNHIRILLIGFS</sequence>
<reference evidence="1 2" key="1">
    <citation type="submission" date="2019-08" db="EMBL/GenBank/DDBJ databases">
        <title>Whole genome of Aphis craccivora.</title>
        <authorList>
            <person name="Voronova N.V."/>
            <person name="Shulinski R.S."/>
            <person name="Bandarenka Y.V."/>
            <person name="Zhorov D.G."/>
            <person name="Warner D."/>
        </authorList>
    </citation>
    <scope>NUCLEOTIDE SEQUENCE [LARGE SCALE GENOMIC DNA]</scope>
    <source>
        <strain evidence="1">180601</strain>
        <tissue evidence="1">Whole Body</tissue>
    </source>
</reference>
<dbReference type="OrthoDB" id="6590051at2759"/>
<evidence type="ECO:0000313" key="1">
    <source>
        <dbReference type="EMBL" id="KAF0767534.1"/>
    </source>
</evidence>
<keyword evidence="2" id="KW-1185">Reference proteome</keyword>
<organism evidence="1 2">
    <name type="scientific">Aphis craccivora</name>
    <name type="common">Cowpea aphid</name>
    <dbReference type="NCBI Taxonomy" id="307492"/>
    <lineage>
        <taxon>Eukaryota</taxon>
        <taxon>Metazoa</taxon>
        <taxon>Ecdysozoa</taxon>
        <taxon>Arthropoda</taxon>
        <taxon>Hexapoda</taxon>
        <taxon>Insecta</taxon>
        <taxon>Pterygota</taxon>
        <taxon>Neoptera</taxon>
        <taxon>Paraneoptera</taxon>
        <taxon>Hemiptera</taxon>
        <taxon>Sternorrhyncha</taxon>
        <taxon>Aphidomorpha</taxon>
        <taxon>Aphidoidea</taxon>
        <taxon>Aphididae</taxon>
        <taxon>Aphidini</taxon>
        <taxon>Aphis</taxon>
        <taxon>Aphis</taxon>
    </lineage>
</organism>
<protein>
    <submittedName>
        <fullName evidence="1">Polyubiquitin-like</fullName>
    </submittedName>
</protein>
<proteinExistence type="predicted"/>
<dbReference type="EMBL" id="VUJU01000946">
    <property type="protein sequence ID" value="KAF0767534.1"/>
    <property type="molecule type" value="Genomic_DNA"/>
</dbReference>
<dbReference type="AlphaFoldDB" id="A0A6G0ZAZ1"/>